<reference evidence="1 2" key="1">
    <citation type="journal article" date="2019" name="Int. J. Syst. Evol. Microbiol.">
        <title>The Global Catalogue of Microorganisms (GCM) 10K type strain sequencing project: providing services to taxonomists for standard genome sequencing and annotation.</title>
        <authorList>
            <consortium name="The Broad Institute Genomics Platform"/>
            <consortium name="The Broad Institute Genome Sequencing Center for Infectious Disease"/>
            <person name="Wu L."/>
            <person name="Ma J."/>
        </authorList>
    </citation>
    <scope>NUCLEOTIDE SEQUENCE [LARGE SCALE GENOMIC DNA]</scope>
    <source>
        <strain evidence="1 2">CGMCC 1.12553</strain>
    </source>
</reference>
<dbReference type="EMBL" id="JBHSDS010000005">
    <property type="protein sequence ID" value="MFC4357841.1"/>
    <property type="molecule type" value="Genomic_DNA"/>
</dbReference>
<dbReference type="Pfam" id="PF04832">
    <property type="entry name" value="SOUL"/>
    <property type="match status" value="1"/>
</dbReference>
<dbReference type="Proteomes" id="UP001595921">
    <property type="component" value="Unassembled WGS sequence"/>
</dbReference>
<dbReference type="SUPFAM" id="SSF55136">
    <property type="entry name" value="Probable bacterial effector-binding domain"/>
    <property type="match status" value="1"/>
</dbReference>
<dbReference type="PANTHER" id="PTHR11220">
    <property type="entry name" value="HEME-BINDING PROTEIN-RELATED"/>
    <property type="match status" value="1"/>
</dbReference>
<protein>
    <submittedName>
        <fullName evidence="1">SOUL family heme-binding protein</fullName>
    </submittedName>
</protein>
<dbReference type="RefSeq" id="WP_267624574.1">
    <property type="nucleotide sequence ID" value="NZ_JAODIW010000009.1"/>
</dbReference>
<dbReference type="InterPro" id="IPR011256">
    <property type="entry name" value="Reg_factor_effector_dom_sf"/>
</dbReference>
<dbReference type="Gene3D" id="3.20.80.10">
    <property type="entry name" value="Regulatory factor, effector binding domain"/>
    <property type="match status" value="1"/>
</dbReference>
<name>A0ABD5PAK0_9EURY</name>
<gene>
    <name evidence="1" type="ORF">ACFO0N_07755</name>
</gene>
<evidence type="ECO:0000313" key="2">
    <source>
        <dbReference type="Proteomes" id="UP001595921"/>
    </source>
</evidence>
<accession>A0ABD5PAK0</accession>
<proteinExistence type="predicted"/>
<comment type="caution">
    <text evidence="1">The sequence shown here is derived from an EMBL/GenBank/DDBJ whole genome shotgun (WGS) entry which is preliminary data.</text>
</comment>
<dbReference type="InterPro" id="IPR006917">
    <property type="entry name" value="SOUL_heme-bd"/>
</dbReference>
<keyword evidence="2" id="KW-1185">Reference proteome</keyword>
<dbReference type="AlphaFoldDB" id="A0ABD5PAK0"/>
<evidence type="ECO:0000313" key="1">
    <source>
        <dbReference type="EMBL" id="MFC4357841.1"/>
    </source>
</evidence>
<sequence>MRTVTKAAVVALGAVGVWSAYRTYSDRQTESVDYEVVDHLGRVELRRYPDTVVVETTASGDGTAFRRLFRYIAGDNVVDEEISMTTPVATESTEAAEDGSTEIPMTTPVATESAESGVRMQFFLPKHYTAESAPKPTDDSVTVRAIPGRTVAVLPFTWYATDRRVEKKTRDLLATLTEHGVSPTGEPFVMQYEGPGTPPFMRRNEVAVEVPTR</sequence>
<organism evidence="1 2">
    <name type="scientific">Halobium salinum</name>
    <dbReference type="NCBI Taxonomy" id="1364940"/>
    <lineage>
        <taxon>Archaea</taxon>
        <taxon>Methanobacteriati</taxon>
        <taxon>Methanobacteriota</taxon>
        <taxon>Stenosarchaea group</taxon>
        <taxon>Halobacteria</taxon>
        <taxon>Halobacteriales</taxon>
        <taxon>Haloferacaceae</taxon>
        <taxon>Halobium</taxon>
    </lineage>
</organism>
<dbReference type="PANTHER" id="PTHR11220:SF1">
    <property type="entry name" value="HEME-BINDING PROTEIN 2"/>
    <property type="match status" value="1"/>
</dbReference>